<dbReference type="SUPFAM" id="SSF52540">
    <property type="entry name" value="P-loop containing nucleoside triphosphate hydrolases"/>
    <property type="match status" value="1"/>
</dbReference>
<proteinExistence type="predicted"/>
<feature type="domain" description="ATPase AAA-type core" evidence="1">
    <location>
        <begin position="6"/>
        <end position="106"/>
    </location>
</feature>
<dbReference type="PANTHER" id="PTHR48470">
    <property type="entry name" value="CELL DIVISION CONTROL PROTEIN 48 C ISOFORM 1"/>
    <property type="match status" value="1"/>
</dbReference>
<dbReference type="InterPro" id="IPR055278">
    <property type="entry name" value="CDC48c"/>
</dbReference>
<dbReference type="GO" id="GO:0005524">
    <property type="term" value="F:ATP binding"/>
    <property type="evidence" value="ECO:0007669"/>
    <property type="project" value="InterPro"/>
</dbReference>
<evidence type="ECO:0000313" key="3">
    <source>
        <dbReference type="Proteomes" id="UP000222542"/>
    </source>
</evidence>
<evidence type="ECO:0000259" key="1">
    <source>
        <dbReference type="Pfam" id="PF00004"/>
    </source>
</evidence>
<comment type="caution">
    <text evidence="2">The sequence shown here is derived from an EMBL/GenBank/DDBJ whole genome shotgun (WGS) entry which is preliminary data.</text>
</comment>
<dbReference type="Gene3D" id="3.40.50.300">
    <property type="entry name" value="P-loop containing nucleotide triphosphate hydrolases"/>
    <property type="match status" value="1"/>
</dbReference>
<dbReference type="AlphaFoldDB" id="A0A2G2XB01"/>
<dbReference type="Proteomes" id="UP000222542">
    <property type="component" value="Unassembled WGS sequence"/>
</dbReference>
<name>A0A2G2XB01_CAPAN</name>
<keyword evidence="3" id="KW-1185">Reference proteome</keyword>
<dbReference type="InterPro" id="IPR003959">
    <property type="entry name" value="ATPase_AAA_core"/>
</dbReference>
<dbReference type="STRING" id="4072.A0A2G2XB01"/>
<dbReference type="InterPro" id="IPR027417">
    <property type="entry name" value="P-loop_NTPase"/>
</dbReference>
<evidence type="ECO:0000313" key="2">
    <source>
        <dbReference type="EMBL" id="PHT54629.1"/>
    </source>
</evidence>
<dbReference type="Pfam" id="PF00004">
    <property type="entry name" value="AAA"/>
    <property type="match status" value="1"/>
</dbReference>
<gene>
    <name evidence="2" type="ORF">T459_35555</name>
</gene>
<sequence length="131" mass="14595">MFSHLLISIQGPEILNKYVGESELANRTLFTRARTCAPCILFFDEMDALTTKRGKEGGWVVERLLNQLLIELDGADTNSHGPGRLLYIPLPSPDERGLIVIALGQKKPIDASVHLMTMGRDDACKMLVEWT</sequence>
<dbReference type="GO" id="GO:0016887">
    <property type="term" value="F:ATP hydrolysis activity"/>
    <property type="evidence" value="ECO:0007669"/>
    <property type="project" value="InterPro"/>
</dbReference>
<accession>A0A2G2XB01</accession>
<reference evidence="2 3" key="2">
    <citation type="journal article" date="2017" name="Genome Biol.">
        <title>New reference genome sequences of hot pepper reveal the massive evolution of plant disease-resistance genes by retroduplication.</title>
        <authorList>
            <person name="Kim S."/>
            <person name="Park J."/>
            <person name="Yeom S.I."/>
            <person name="Kim Y.M."/>
            <person name="Seo E."/>
            <person name="Kim K.T."/>
            <person name="Kim M.S."/>
            <person name="Lee J.M."/>
            <person name="Cheong K."/>
            <person name="Shin H.S."/>
            <person name="Kim S.B."/>
            <person name="Han K."/>
            <person name="Lee J."/>
            <person name="Park M."/>
            <person name="Lee H.A."/>
            <person name="Lee H.Y."/>
            <person name="Lee Y."/>
            <person name="Oh S."/>
            <person name="Lee J.H."/>
            <person name="Choi E."/>
            <person name="Choi E."/>
            <person name="Lee S.E."/>
            <person name="Jeon J."/>
            <person name="Kim H."/>
            <person name="Choi G."/>
            <person name="Song H."/>
            <person name="Lee J."/>
            <person name="Lee S.C."/>
            <person name="Kwon J.K."/>
            <person name="Lee H.Y."/>
            <person name="Koo N."/>
            <person name="Hong Y."/>
            <person name="Kim R.W."/>
            <person name="Kang W.H."/>
            <person name="Huh J.H."/>
            <person name="Kang B.C."/>
            <person name="Yang T.J."/>
            <person name="Lee Y.H."/>
            <person name="Bennetzen J.L."/>
            <person name="Choi D."/>
        </authorList>
    </citation>
    <scope>NUCLEOTIDE SEQUENCE [LARGE SCALE GENOMIC DNA]</scope>
    <source>
        <strain evidence="3">cv. CM334</strain>
    </source>
</reference>
<dbReference type="EMBL" id="AYRZ02003394">
    <property type="protein sequence ID" value="PHT54629.1"/>
    <property type="molecule type" value="Genomic_DNA"/>
</dbReference>
<protein>
    <recommendedName>
        <fullName evidence="1">ATPase AAA-type core domain-containing protein</fullName>
    </recommendedName>
</protein>
<reference evidence="2 3" key="1">
    <citation type="journal article" date="2014" name="Nat. Genet.">
        <title>Genome sequence of the hot pepper provides insights into the evolution of pungency in Capsicum species.</title>
        <authorList>
            <person name="Kim S."/>
            <person name="Park M."/>
            <person name="Yeom S.I."/>
            <person name="Kim Y.M."/>
            <person name="Lee J.M."/>
            <person name="Lee H.A."/>
            <person name="Seo E."/>
            <person name="Choi J."/>
            <person name="Cheong K."/>
            <person name="Kim K.T."/>
            <person name="Jung K."/>
            <person name="Lee G.W."/>
            <person name="Oh S.K."/>
            <person name="Bae C."/>
            <person name="Kim S.B."/>
            <person name="Lee H.Y."/>
            <person name="Kim S.Y."/>
            <person name="Kim M.S."/>
            <person name="Kang B.C."/>
            <person name="Jo Y.D."/>
            <person name="Yang H.B."/>
            <person name="Jeong H.J."/>
            <person name="Kang W.H."/>
            <person name="Kwon J.K."/>
            <person name="Shin C."/>
            <person name="Lim J.Y."/>
            <person name="Park J.H."/>
            <person name="Huh J.H."/>
            <person name="Kim J.S."/>
            <person name="Kim B.D."/>
            <person name="Cohen O."/>
            <person name="Paran I."/>
            <person name="Suh M.C."/>
            <person name="Lee S.B."/>
            <person name="Kim Y.K."/>
            <person name="Shin Y."/>
            <person name="Noh S.J."/>
            <person name="Park J."/>
            <person name="Seo Y.S."/>
            <person name="Kwon S.Y."/>
            <person name="Kim H.A."/>
            <person name="Park J.M."/>
            <person name="Kim H.J."/>
            <person name="Choi S.B."/>
            <person name="Bosland P.W."/>
            <person name="Reeves G."/>
            <person name="Jo S.H."/>
            <person name="Lee B.W."/>
            <person name="Cho H.T."/>
            <person name="Choi H.S."/>
            <person name="Lee M.S."/>
            <person name="Yu Y."/>
            <person name="Do Choi Y."/>
            <person name="Park B.S."/>
            <person name="van Deynze A."/>
            <person name="Ashrafi H."/>
            <person name="Hill T."/>
            <person name="Kim W.T."/>
            <person name="Pai H.S."/>
            <person name="Ahn H.K."/>
            <person name="Yeam I."/>
            <person name="Giovannoni J.J."/>
            <person name="Rose J.K."/>
            <person name="Sorensen I."/>
            <person name="Lee S.J."/>
            <person name="Kim R.W."/>
            <person name="Choi I.Y."/>
            <person name="Choi B.S."/>
            <person name="Lim J.S."/>
            <person name="Lee Y.H."/>
            <person name="Choi D."/>
        </authorList>
    </citation>
    <scope>NUCLEOTIDE SEQUENCE [LARGE SCALE GENOMIC DNA]</scope>
    <source>
        <strain evidence="3">cv. CM334</strain>
    </source>
</reference>
<organism evidence="2 3">
    <name type="scientific">Capsicum annuum</name>
    <name type="common">Capsicum pepper</name>
    <dbReference type="NCBI Taxonomy" id="4072"/>
    <lineage>
        <taxon>Eukaryota</taxon>
        <taxon>Viridiplantae</taxon>
        <taxon>Streptophyta</taxon>
        <taxon>Embryophyta</taxon>
        <taxon>Tracheophyta</taxon>
        <taxon>Spermatophyta</taxon>
        <taxon>Magnoliopsida</taxon>
        <taxon>eudicotyledons</taxon>
        <taxon>Gunneridae</taxon>
        <taxon>Pentapetalae</taxon>
        <taxon>asterids</taxon>
        <taxon>lamiids</taxon>
        <taxon>Solanales</taxon>
        <taxon>Solanaceae</taxon>
        <taxon>Solanoideae</taxon>
        <taxon>Capsiceae</taxon>
        <taxon>Capsicum</taxon>
    </lineage>
</organism>
<dbReference type="Gramene" id="PHT54629">
    <property type="protein sequence ID" value="PHT54629"/>
    <property type="gene ID" value="T459_35555"/>
</dbReference>
<dbReference type="PANTHER" id="PTHR48470:SF1">
    <property type="entry name" value="CELL DIVISION CONTROL PROTEIN 48 C ISOFORM 1"/>
    <property type="match status" value="1"/>
</dbReference>